<evidence type="ECO:0000256" key="1">
    <source>
        <dbReference type="SAM" id="Phobius"/>
    </source>
</evidence>
<keyword evidence="1" id="KW-1133">Transmembrane helix</keyword>
<reference evidence="2 3" key="1">
    <citation type="submission" date="2024-01" db="EMBL/GenBank/DDBJ databases">
        <title>The genomes of 5 underutilized Papilionoideae crops provide insights into root nodulation and disease resistanc.</title>
        <authorList>
            <person name="Jiang F."/>
        </authorList>
    </citation>
    <scope>NUCLEOTIDE SEQUENCE [LARGE SCALE GENOMIC DNA]</scope>
    <source>
        <strain evidence="2">JINMINGXINNONG_FW02</strain>
        <tissue evidence="2">Leaves</tissue>
    </source>
</reference>
<dbReference type="EMBL" id="JAYMYR010000001">
    <property type="protein sequence ID" value="KAK7382528.1"/>
    <property type="molecule type" value="Genomic_DNA"/>
</dbReference>
<organism evidence="2 3">
    <name type="scientific">Phaseolus coccineus</name>
    <name type="common">Scarlet runner bean</name>
    <name type="synonym">Phaseolus multiflorus</name>
    <dbReference type="NCBI Taxonomy" id="3886"/>
    <lineage>
        <taxon>Eukaryota</taxon>
        <taxon>Viridiplantae</taxon>
        <taxon>Streptophyta</taxon>
        <taxon>Embryophyta</taxon>
        <taxon>Tracheophyta</taxon>
        <taxon>Spermatophyta</taxon>
        <taxon>Magnoliopsida</taxon>
        <taxon>eudicotyledons</taxon>
        <taxon>Gunneridae</taxon>
        <taxon>Pentapetalae</taxon>
        <taxon>rosids</taxon>
        <taxon>fabids</taxon>
        <taxon>Fabales</taxon>
        <taxon>Fabaceae</taxon>
        <taxon>Papilionoideae</taxon>
        <taxon>50 kb inversion clade</taxon>
        <taxon>NPAAA clade</taxon>
        <taxon>indigoferoid/millettioid clade</taxon>
        <taxon>Phaseoleae</taxon>
        <taxon>Phaseolus</taxon>
    </lineage>
</organism>
<dbReference type="Proteomes" id="UP001374584">
    <property type="component" value="Unassembled WGS sequence"/>
</dbReference>
<keyword evidence="1" id="KW-0812">Transmembrane</keyword>
<evidence type="ECO:0000313" key="3">
    <source>
        <dbReference type="Proteomes" id="UP001374584"/>
    </source>
</evidence>
<gene>
    <name evidence="2" type="ORF">VNO80_01398</name>
</gene>
<feature type="transmembrane region" description="Helical" evidence="1">
    <location>
        <begin position="63"/>
        <end position="82"/>
    </location>
</feature>
<accession>A0AAN9WWK8</accession>
<feature type="transmembrane region" description="Helical" evidence="1">
    <location>
        <begin position="88"/>
        <end position="112"/>
    </location>
</feature>
<comment type="caution">
    <text evidence="2">The sequence shown here is derived from an EMBL/GenBank/DDBJ whole genome shotgun (WGS) entry which is preliminary data.</text>
</comment>
<dbReference type="PANTHER" id="PTHR46158">
    <property type="entry name" value="OS02G0165000 PROTEIN"/>
    <property type="match status" value="1"/>
</dbReference>
<protein>
    <submittedName>
        <fullName evidence="2">Uncharacterized protein</fullName>
    </submittedName>
</protein>
<evidence type="ECO:0000313" key="2">
    <source>
        <dbReference type="EMBL" id="KAK7382528.1"/>
    </source>
</evidence>
<name>A0AAN9WWK8_PHACN</name>
<dbReference type="PANTHER" id="PTHR46158:SF1">
    <property type="entry name" value="RING_U-BOX SUPERFAMILY PROTEIN"/>
    <property type="match status" value="1"/>
</dbReference>
<dbReference type="AlphaFoldDB" id="A0AAN9WWK8"/>
<keyword evidence="1" id="KW-0472">Membrane</keyword>
<keyword evidence="3" id="KW-1185">Reference proteome</keyword>
<proteinExistence type="predicted"/>
<sequence>MESSCCVFLGTINRYIERFLICLFNFTGFGRNSQCLSLSACLPIFVSLSNCGTTLLRDVNDHGFIWLSVQFLLVVLFAYIFYPLVGKHAVLSILLATFVGFDVVMSESSIVLEFSRWIRI</sequence>